<proteinExistence type="predicted"/>
<keyword evidence="2" id="KW-1185">Reference proteome</keyword>
<evidence type="ECO:0000313" key="2">
    <source>
        <dbReference type="Proteomes" id="UP001478133"/>
    </source>
</evidence>
<dbReference type="Proteomes" id="UP001478133">
    <property type="component" value="Unassembled WGS sequence"/>
</dbReference>
<gene>
    <name evidence="1" type="ORF">ABFO16_00780</name>
</gene>
<evidence type="ECO:0000313" key="1">
    <source>
        <dbReference type="EMBL" id="MEQ2564771.1"/>
    </source>
</evidence>
<comment type="caution">
    <text evidence="1">The sequence shown here is derived from an EMBL/GenBank/DDBJ whole genome shotgun (WGS) entry which is preliminary data.</text>
</comment>
<name>A0ABV1HR20_9FIRM</name>
<dbReference type="RefSeq" id="WP_367286213.1">
    <property type="nucleotide sequence ID" value="NZ_JBBMEY010000001.1"/>
</dbReference>
<sequence length="157" mass="18578">MMVKWKTVIKYGILIAILLLLGLNLYKTYSFDAEKEYLKLKLNFVMENAYDTYGERLNEEYTGFISKDDFKSLDYRDDRESVKRETNSCYISDIKITDNKAEAEFRYHYTSYDKNDQLVSSSGTWYEPIPIFVELEKKSGQWKVTSVTEEIFPDESK</sequence>
<reference evidence="1 2" key="1">
    <citation type="submission" date="2024-03" db="EMBL/GenBank/DDBJ databases">
        <title>Human intestinal bacterial collection.</title>
        <authorList>
            <person name="Pauvert C."/>
            <person name="Hitch T.C.A."/>
            <person name="Clavel T."/>
        </authorList>
    </citation>
    <scope>NUCLEOTIDE SEQUENCE [LARGE SCALE GENOMIC DNA]</scope>
    <source>
        <strain evidence="1 2">CLA-AP-H18</strain>
    </source>
</reference>
<dbReference type="EMBL" id="JBBMFI010000001">
    <property type="protein sequence ID" value="MEQ2564771.1"/>
    <property type="molecule type" value="Genomic_DNA"/>
</dbReference>
<evidence type="ECO:0008006" key="3">
    <source>
        <dbReference type="Google" id="ProtNLM"/>
    </source>
</evidence>
<protein>
    <recommendedName>
        <fullName evidence="3">DUF4829 domain-containing protein</fullName>
    </recommendedName>
</protein>
<organism evidence="1 2">
    <name type="scientific">Ruminococcoides intestinihominis</name>
    <dbReference type="NCBI Taxonomy" id="3133161"/>
    <lineage>
        <taxon>Bacteria</taxon>
        <taxon>Bacillati</taxon>
        <taxon>Bacillota</taxon>
        <taxon>Clostridia</taxon>
        <taxon>Eubacteriales</taxon>
        <taxon>Oscillospiraceae</taxon>
        <taxon>Ruminococcoides</taxon>
    </lineage>
</organism>
<accession>A0ABV1HR20</accession>